<dbReference type="SUPFAM" id="SSF118359">
    <property type="entry name" value="Expressed protein At2g23090/F21P24.15"/>
    <property type="match status" value="1"/>
</dbReference>
<keyword evidence="7" id="KW-1185">Reference proteome</keyword>
<keyword evidence="4" id="KW-0539">Nucleus</keyword>
<dbReference type="Gene3D" id="4.10.1050.10">
    <property type="entry name" value="At2g23090-like"/>
    <property type="match status" value="1"/>
</dbReference>
<dbReference type="InterPro" id="IPR045230">
    <property type="entry name" value="MBS1/2-like"/>
</dbReference>
<dbReference type="GO" id="GO:0005634">
    <property type="term" value="C:nucleus"/>
    <property type="evidence" value="ECO:0007669"/>
    <property type="project" value="UniProtKB-SubCell"/>
</dbReference>
<organism evidence="6 7">
    <name type="scientific">Carpediemonas membranifera</name>
    <dbReference type="NCBI Taxonomy" id="201153"/>
    <lineage>
        <taxon>Eukaryota</taxon>
        <taxon>Metamonada</taxon>
        <taxon>Carpediemonas-like organisms</taxon>
        <taxon>Carpediemonas</taxon>
    </lineage>
</organism>
<dbReference type="Proteomes" id="UP000717585">
    <property type="component" value="Unassembled WGS sequence"/>
</dbReference>
<dbReference type="PANTHER" id="PTHR21213">
    <property type="entry name" value="GEO09665P1-RELATED"/>
    <property type="match status" value="1"/>
</dbReference>
<evidence type="ECO:0000256" key="2">
    <source>
        <dbReference type="ARBA" id="ARBA00004496"/>
    </source>
</evidence>
<dbReference type="InterPro" id="IPR026939">
    <property type="entry name" value="ZNF706/At2g23090_sf"/>
</dbReference>
<evidence type="ECO:0000313" key="7">
    <source>
        <dbReference type="Proteomes" id="UP000717585"/>
    </source>
</evidence>
<evidence type="ECO:0000256" key="5">
    <source>
        <dbReference type="SAM" id="MobiDB-lite"/>
    </source>
</evidence>
<protein>
    <submittedName>
        <fullName evidence="6">At2g23090 like</fullName>
    </submittedName>
</protein>
<gene>
    <name evidence="6" type="ORF">J8273_7345</name>
</gene>
<accession>A0A8J6BV54</accession>
<dbReference type="GO" id="GO:0005737">
    <property type="term" value="C:cytoplasm"/>
    <property type="evidence" value="ECO:0007669"/>
    <property type="project" value="UniProtKB-SubCell"/>
</dbReference>
<evidence type="ECO:0000313" key="6">
    <source>
        <dbReference type="EMBL" id="KAG9391071.1"/>
    </source>
</evidence>
<evidence type="ECO:0000256" key="4">
    <source>
        <dbReference type="ARBA" id="ARBA00023242"/>
    </source>
</evidence>
<proteinExistence type="predicted"/>
<sequence length="103" mass="10760">MGGKAKPTKHTAKEIASKTKAATTNRGGGAAGAADRKGGKAGHIKYQCYVCGQCAPDPTSMKNHFESKHPKLPYEPEKLVDKHEAAGGVTTTGVAIRGSKKKK</sequence>
<dbReference type="PANTHER" id="PTHR21213:SF0">
    <property type="entry name" value="ZINC FINGER PROTEIN 706"/>
    <property type="match status" value="1"/>
</dbReference>
<feature type="region of interest" description="Disordered" evidence="5">
    <location>
        <begin position="1"/>
        <end position="40"/>
    </location>
</feature>
<feature type="compositionally biased region" description="Basic residues" evidence="5">
    <location>
        <begin position="1"/>
        <end position="10"/>
    </location>
</feature>
<comment type="caution">
    <text evidence="6">The sequence shown here is derived from an EMBL/GenBank/DDBJ whole genome shotgun (WGS) entry which is preliminary data.</text>
</comment>
<evidence type="ECO:0000256" key="1">
    <source>
        <dbReference type="ARBA" id="ARBA00004123"/>
    </source>
</evidence>
<dbReference type="EMBL" id="JAHDYR010000062">
    <property type="protein sequence ID" value="KAG9391071.1"/>
    <property type="molecule type" value="Genomic_DNA"/>
</dbReference>
<reference evidence="6" key="1">
    <citation type="submission" date="2021-05" db="EMBL/GenBank/DDBJ databases">
        <title>A free-living protist that lacks canonical eukaryotic 1 DNA replication and segregation systems.</title>
        <authorList>
            <person name="Salas-Leiva D.E."/>
            <person name="Tromer E.C."/>
            <person name="Curtis B.A."/>
            <person name="Jerlstrom-Hultqvist J."/>
            <person name="Kolisko M."/>
            <person name="Yi Z."/>
            <person name="Salas-Leiva J.S."/>
            <person name="Gallot-Lavallee L."/>
            <person name="Kops G.J.P.L."/>
            <person name="Archibald J.M."/>
            <person name="Simpson A.G.B."/>
            <person name="Roger A.J."/>
        </authorList>
    </citation>
    <scope>NUCLEOTIDE SEQUENCE</scope>
    <source>
        <strain evidence="6">BICM</strain>
    </source>
</reference>
<evidence type="ECO:0000256" key="3">
    <source>
        <dbReference type="ARBA" id="ARBA00022490"/>
    </source>
</evidence>
<keyword evidence="3" id="KW-0963">Cytoplasm</keyword>
<dbReference type="AlphaFoldDB" id="A0A8J6BV54"/>
<name>A0A8J6BV54_9EUKA</name>
<comment type="subcellular location">
    <subcellularLocation>
        <location evidence="2">Cytoplasm</location>
    </subcellularLocation>
    <subcellularLocation>
        <location evidence="1">Nucleus</location>
    </subcellularLocation>
</comment>
<dbReference type="OrthoDB" id="510420at2759"/>